<sequence>MDALKKGMGYITESRRDNGFFANFSIAQNMAVSQSLKRGGYKGAMGLFNEVEERKIAEAQRQLLALKCHSVDQKHYRAFRRQSAEGADF</sequence>
<proteinExistence type="predicted"/>
<organism evidence="1 2">
    <name type="scientific">Cedecea neteri</name>
    <dbReference type="NCBI Taxonomy" id="158822"/>
    <lineage>
        <taxon>Bacteria</taxon>
        <taxon>Pseudomonadati</taxon>
        <taxon>Pseudomonadota</taxon>
        <taxon>Gammaproteobacteria</taxon>
        <taxon>Enterobacterales</taxon>
        <taxon>Enterobacteriaceae</taxon>
        <taxon>Cedecea</taxon>
    </lineage>
</organism>
<gene>
    <name evidence="1" type="ORF">NCTC12120_01998</name>
</gene>
<accession>A0A2X2T6T9</accession>
<evidence type="ECO:0000313" key="2">
    <source>
        <dbReference type="Proteomes" id="UP000251197"/>
    </source>
</evidence>
<protein>
    <submittedName>
        <fullName evidence="1">D-allose transporter ATP-binding protein</fullName>
    </submittedName>
</protein>
<keyword evidence="1" id="KW-0067">ATP-binding</keyword>
<name>A0A2X2T6T9_9ENTR</name>
<dbReference type="Proteomes" id="UP000251197">
    <property type="component" value="Unassembled WGS sequence"/>
</dbReference>
<dbReference type="GO" id="GO:0005524">
    <property type="term" value="F:ATP binding"/>
    <property type="evidence" value="ECO:0007669"/>
    <property type="project" value="UniProtKB-KW"/>
</dbReference>
<dbReference type="EMBL" id="UAVU01000003">
    <property type="protein sequence ID" value="SQA98147.1"/>
    <property type="molecule type" value="Genomic_DNA"/>
</dbReference>
<keyword evidence="1" id="KW-0547">Nucleotide-binding</keyword>
<evidence type="ECO:0000313" key="1">
    <source>
        <dbReference type="EMBL" id="SQA98147.1"/>
    </source>
</evidence>
<dbReference type="AlphaFoldDB" id="A0A2X2T6T9"/>
<reference evidence="1 2" key="1">
    <citation type="submission" date="2018-06" db="EMBL/GenBank/DDBJ databases">
        <authorList>
            <consortium name="Pathogen Informatics"/>
            <person name="Doyle S."/>
        </authorList>
    </citation>
    <scope>NUCLEOTIDE SEQUENCE [LARGE SCALE GENOMIC DNA]</scope>
    <source>
        <strain evidence="1 2">NCTC12120</strain>
    </source>
</reference>